<keyword evidence="2" id="KW-0238">DNA-binding</keyword>
<evidence type="ECO:0000256" key="3">
    <source>
        <dbReference type="ARBA" id="ARBA00023163"/>
    </source>
</evidence>
<dbReference type="CDD" id="cd06170">
    <property type="entry name" value="LuxR_C_like"/>
    <property type="match status" value="1"/>
</dbReference>
<dbReference type="PROSITE" id="PS50043">
    <property type="entry name" value="HTH_LUXR_2"/>
    <property type="match status" value="1"/>
</dbReference>
<keyword evidence="1" id="KW-0805">Transcription regulation</keyword>
<dbReference type="AlphaFoldDB" id="A0A9W6PKW2"/>
<name>A0A9W6PKW2_9ACTN</name>
<feature type="compositionally biased region" description="Low complexity" evidence="4">
    <location>
        <begin position="11"/>
        <end position="20"/>
    </location>
</feature>
<feature type="domain" description="HTH luxR-type" evidence="5">
    <location>
        <begin position="162"/>
        <end position="226"/>
    </location>
</feature>
<evidence type="ECO:0000256" key="1">
    <source>
        <dbReference type="ARBA" id="ARBA00023015"/>
    </source>
</evidence>
<evidence type="ECO:0000259" key="5">
    <source>
        <dbReference type="PROSITE" id="PS50043"/>
    </source>
</evidence>
<evidence type="ECO:0000256" key="2">
    <source>
        <dbReference type="ARBA" id="ARBA00023125"/>
    </source>
</evidence>
<dbReference type="Proteomes" id="UP001165143">
    <property type="component" value="Unassembled WGS sequence"/>
</dbReference>
<dbReference type="Gene3D" id="3.40.50.2300">
    <property type="match status" value="1"/>
</dbReference>
<organism evidence="6 7">
    <name type="scientific">Kitasatospora phosalacinea</name>
    <dbReference type="NCBI Taxonomy" id="2065"/>
    <lineage>
        <taxon>Bacteria</taxon>
        <taxon>Bacillati</taxon>
        <taxon>Actinomycetota</taxon>
        <taxon>Actinomycetes</taxon>
        <taxon>Kitasatosporales</taxon>
        <taxon>Streptomycetaceae</taxon>
        <taxon>Kitasatospora</taxon>
    </lineage>
</organism>
<feature type="region of interest" description="Disordered" evidence="4">
    <location>
        <begin position="1"/>
        <end position="20"/>
    </location>
</feature>
<evidence type="ECO:0000313" key="7">
    <source>
        <dbReference type="Proteomes" id="UP001165143"/>
    </source>
</evidence>
<keyword evidence="3" id="KW-0804">Transcription</keyword>
<feature type="compositionally biased region" description="Basic and acidic residues" evidence="4">
    <location>
        <begin position="1"/>
        <end position="10"/>
    </location>
</feature>
<gene>
    <name evidence="6" type="ORF">Kpho01_47640</name>
</gene>
<dbReference type="PANTHER" id="PTHR43214:SF24">
    <property type="entry name" value="TRANSCRIPTIONAL REGULATORY PROTEIN NARL-RELATED"/>
    <property type="match status" value="1"/>
</dbReference>
<proteinExistence type="predicted"/>
<evidence type="ECO:0000313" key="6">
    <source>
        <dbReference type="EMBL" id="GLW56753.1"/>
    </source>
</evidence>
<dbReference type="SMART" id="SM00421">
    <property type="entry name" value="HTH_LUXR"/>
    <property type="match status" value="1"/>
</dbReference>
<dbReference type="InterPro" id="IPR016032">
    <property type="entry name" value="Sig_transdc_resp-reg_C-effctor"/>
</dbReference>
<dbReference type="PANTHER" id="PTHR43214">
    <property type="entry name" value="TWO-COMPONENT RESPONSE REGULATOR"/>
    <property type="match status" value="1"/>
</dbReference>
<dbReference type="GO" id="GO:0006355">
    <property type="term" value="P:regulation of DNA-templated transcription"/>
    <property type="evidence" value="ECO:0007669"/>
    <property type="project" value="InterPro"/>
</dbReference>
<dbReference type="InterPro" id="IPR000792">
    <property type="entry name" value="Tscrpt_reg_LuxR_C"/>
</dbReference>
<sequence>MLQYADDVRTTTRSVPTQTTRPVPIPVAVHAPDPLSRAGVVSYLRQCPEISLVDDRQPTGTGVALLVADTFDEAALTTLSRLVRTERTRVVLVLDRIQEPDLLDVVSLGVTTILWRREVTGERLRQAVRTADRGHGDLPPDLLGKLIGCMGRQRTGDGPDHHPADHGMLPREVDVLRLVADGMDTGEIAGKLLYSERTIKNIIHTVTTRFHLRNRAHAVAYALREGYI</sequence>
<dbReference type="EMBL" id="BSRX01000030">
    <property type="protein sequence ID" value="GLW56753.1"/>
    <property type="molecule type" value="Genomic_DNA"/>
</dbReference>
<dbReference type="RefSeq" id="WP_033251193.1">
    <property type="nucleotide sequence ID" value="NZ_BSRX01000030.1"/>
</dbReference>
<comment type="caution">
    <text evidence="6">The sequence shown here is derived from an EMBL/GenBank/DDBJ whole genome shotgun (WGS) entry which is preliminary data.</text>
</comment>
<dbReference type="SUPFAM" id="SSF46894">
    <property type="entry name" value="C-terminal effector domain of the bipartite response regulators"/>
    <property type="match status" value="1"/>
</dbReference>
<reference evidence="6" key="1">
    <citation type="submission" date="2023-02" db="EMBL/GenBank/DDBJ databases">
        <title>Kitasatospora phosalacinea NBRC 14362.</title>
        <authorList>
            <person name="Ichikawa N."/>
            <person name="Sato H."/>
            <person name="Tonouchi N."/>
        </authorList>
    </citation>
    <scope>NUCLEOTIDE SEQUENCE</scope>
    <source>
        <strain evidence="6">NBRC 14362</strain>
    </source>
</reference>
<dbReference type="GO" id="GO:0003677">
    <property type="term" value="F:DNA binding"/>
    <property type="evidence" value="ECO:0007669"/>
    <property type="project" value="UniProtKB-KW"/>
</dbReference>
<dbReference type="OrthoDB" id="4309410at2"/>
<dbReference type="PRINTS" id="PR00038">
    <property type="entry name" value="HTHLUXR"/>
</dbReference>
<accession>A0A9W6PKW2</accession>
<dbReference type="Pfam" id="PF00196">
    <property type="entry name" value="GerE"/>
    <property type="match status" value="1"/>
</dbReference>
<protein>
    <submittedName>
        <fullName evidence="6">Helix-turn-helix transcriptional regulator</fullName>
    </submittedName>
</protein>
<evidence type="ECO:0000256" key="4">
    <source>
        <dbReference type="SAM" id="MobiDB-lite"/>
    </source>
</evidence>
<dbReference type="InterPro" id="IPR039420">
    <property type="entry name" value="WalR-like"/>
</dbReference>